<dbReference type="RefSeq" id="WP_109368552.1">
    <property type="nucleotide sequence ID" value="NZ_OOFM01000005.1"/>
</dbReference>
<dbReference type="InterPro" id="IPR015860">
    <property type="entry name" value="ABC_transpr_TagH-like"/>
</dbReference>
<evidence type="ECO:0000256" key="3">
    <source>
        <dbReference type="ARBA" id="ARBA00022448"/>
    </source>
</evidence>
<dbReference type="Gene3D" id="3.40.50.300">
    <property type="entry name" value="P-loop containing nucleotide triphosphate hydrolases"/>
    <property type="match status" value="1"/>
</dbReference>
<feature type="domain" description="ABC transporter" evidence="6">
    <location>
        <begin position="24"/>
        <end position="246"/>
    </location>
</feature>
<keyword evidence="4" id="KW-0547">Nucleotide-binding</keyword>
<accession>A0A2P9HL01</accession>
<evidence type="ECO:0000256" key="1">
    <source>
        <dbReference type="ARBA" id="ARBA00004533"/>
    </source>
</evidence>
<dbReference type="AlphaFoldDB" id="A0A2P9HL01"/>
<proteinExistence type="inferred from homology"/>
<dbReference type="EMBL" id="OOFM01000005">
    <property type="protein sequence ID" value="SPL64778.1"/>
    <property type="molecule type" value="Genomic_DNA"/>
</dbReference>
<dbReference type="InterPro" id="IPR050683">
    <property type="entry name" value="Bact_Polysacc_Export_ATP-bd"/>
</dbReference>
<dbReference type="EC" id="3.6.3.40" evidence="7"/>
<dbReference type="PANTHER" id="PTHR46743:SF2">
    <property type="entry name" value="TEICHOIC ACIDS EXPORT ATP-BINDING PROTEIN TAGH"/>
    <property type="match status" value="1"/>
</dbReference>
<evidence type="ECO:0000259" key="6">
    <source>
        <dbReference type="PROSITE" id="PS50893"/>
    </source>
</evidence>
<reference evidence="8" key="1">
    <citation type="submission" date="2017-12" db="EMBL/GenBank/DDBJ databases">
        <authorList>
            <person name="Diaz M."/>
        </authorList>
    </citation>
    <scope>NUCLEOTIDE SEQUENCE [LARGE SCALE GENOMIC DNA]</scope>
    <source>
        <strain evidence="8">FI11154</strain>
    </source>
</reference>
<evidence type="ECO:0000313" key="8">
    <source>
        <dbReference type="Proteomes" id="UP000246073"/>
    </source>
</evidence>
<dbReference type="PROSITE" id="PS00211">
    <property type="entry name" value="ABC_TRANSPORTER_1"/>
    <property type="match status" value="1"/>
</dbReference>
<keyword evidence="3" id="KW-0813">Transport</keyword>
<name>A0A2P9HL01_9HYPH</name>
<dbReference type="Pfam" id="PF00005">
    <property type="entry name" value="ABC_tran"/>
    <property type="match status" value="1"/>
</dbReference>
<dbReference type="CDD" id="cd03220">
    <property type="entry name" value="ABC_KpsT_Wzt"/>
    <property type="match status" value="1"/>
</dbReference>
<dbReference type="SUPFAM" id="SSF52540">
    <property type="entry name" value="P-loop containing nucleoside triphosphate hydrolases"/>
    <property type="match status" value="1"/>
</dbReference>
<protein>
    <submittedName>
        <fullName evidence="7">Teichoic acid export ATP-binding protein TagH</fullName>
        <ecNumber evidence="7">3.6.3.40</ecNumber>
    </submittedName>
</protein>
<keyword evidence="7" id="KW-0378">Hydrolase</keyword>
<dbReference type="Pfam" id="PF14524">
    <property type="entry name" value="Wzt_C"/>
    <property type="match status" value="1"/>
</dbReference>
<dbReference type="SMART" id="SM00382">
    <property type="entry name" value="AAA"/>
    <property type="match status" value="1"/>
</dbReference>
<evidence type="ECO:0000256" key="4">
    <source>
        <dbReference type="ARBA" id="ARBA00022741"/>
    </source>
</evidence>
<dbReference type="Proteomes" id="UP000246073">
    <property type="component" value="Unassembled WGS sequence"/>
</dbReference>
<evidence type="ECO:0000313" key="7">
    <source>
        <dbReference type="EMBL" id="SPL64778.1"/>
    </source>
</evidence>
<comment type="similarity">
    <text evidence="2">Belongs to the ABC transporter superfamily.</text>
</comment>
<dbReference type="InterPro" id="IPR027417">
    <property type="entry name" value="P-loop_NTPase"/>
</dbReference>
<dbReference type="GO" id="GO:0016887">
    <property type="term" value="F:ATP hydrolysis activity"/>
    <property type="evidence" value="ECO:0007669"/>
    <property type="project" value="InterPro"/>
</dbReference>
<dbReference type="InterPro" id="IPR003439">
    <property type="entry name" value="ABC_transporter-like_ATP-bd"/>
</dbReference>
<dbReference type="PROSITE" id="PS50893">
    <property type="entry name" value="ABC_TRANSPORTER_2"/>
    <property type="match status" value="1"/>
</dbReference>
<dbReference type="GO" id="GO:0140359">
    <property type="term" value="F:ABC-type transporter activity"/>
    <property type="evidence" value="ECO:0007669"/>
    <property type="project" value="InterPro"/>
</dbReference>
<evidence type="ECO:0000256" key="2">
    <source>
        <dbReference type="ARBA" id="ARBA00005417"/>
    </source>
</evidence>
<keyword evidence="5 7" id="KW-0067">ATP-binding</keyword>
<dbReference type="InterPro" id="IPR003593">
    <property type="entry name" value="AAA+_ATPase"/>
</dbReference>
<dbReference type="CDD" id="cd10147">
    <property type="entry name" value="Wzt_C-like"/>
    <property type="match status" value="1"/>
</dbReference>
<dbReference type="GO" id="GO:0005524">
    <property type="term" value="F:ATP binding"/>
    <property type="evidence" value="ECO:0007669"/>
    <property type="project" value="UniProtKB-KW"/>
</dbReference>
<dbReference type="InterPro" id="IPR029439">
    <property type="entry name" value="Wzt_C"/>
</dbReference>
<evidence type="ECO:0000256" key="5">
    <source>
        <dbReference type="ARBA" id="ARBA00022840"/>
    </source>
</evidence>
<dbReference type="GO" id="GO:0005886">
    <property type="term" value="C:plasma membrane"/>
    <property type="evidence" value="ECO:0007669"/>
    <property type="project" value="UniProtKB-SubCell"/>
</dbReference>
<organism evidence="7 8">
    <name type="scientific">Ochrobactrum soli</name>
    <dbReference type="NCBI Taxonomy" id="2448455"/>
    <lineage>
        <taxon>Bacteria</taxon>
        <taxon>Pseudomonadati</taxon>
        <taxon>Pseudomonadota</taxon>
        <taxon>Alphaproteobacteria</taxon>
        <taxon>Hyphomicrobiales</taxon>
        <taxon>Brucellaceae</taxon>
        <taxon>Brucella/Ochrobactrum group</taxon>
        <taxon>Ochrobactrum</taxon>
    </lineage>
</organism>
<dbReference type="PANTHER" id="PTHR46743">
    <property type="entry name" value="TEICHOIC ACIDS EXPORT ATP-BINDING PROTEIN TAGH"/>
    <property type="match status" value="1"/>
</dbReference>
<dbReference type="InterPro" id="IPR017871">
    <property type="entry name" value="ABC_transporter-like_CS"/>
</dbReference>
<dbReference type="Gene3D" id="2.70.50.60">
    <property type="entry name" value="abc- transporter (atp binding component) like domain"/>
    <property type="match status" value="1"/>
</dbReference>
<sequence length="460" mass="50169">MSYDAAIVCQGVSKSYDLYNSSAERLRSLIFGRRGVKRFGALHPLDVVIKQGEFFGIIGRNGSGKSTLLQIISGIIPPTDGRVEVRGRVGAMLELGAGFNPEFTGRENARLNAQILGLSNAEIDMAMPDIESFADIGDFIDRPVMTYSSGMFVRLAFAVQTAINPDILIIDEALAVGDIFFRMKCYERLNMLKANGTTVILVTHSSEDIMYYCDRALLLDHGNALFCGDPTEAVNRYYELGHMSIAKELKEDAATHEKIHDDAYINDTALPIVWPRNGFSNVAPARQTGDGKADCVGIRMQDEGGSAKNVFRQGDTMYLLAEYRLQDNIGSPCGGFVIRTDKGVIVHGRHTAQTDASVPRSVPKGEMIRVVHEIKLDISVGEYLVDLGFSSFPPDIYARQNAIPSLELEGTAARHNVITAAISFSVVGRTGGGYKAQPFYGLAGIPSQSHLTRTESRSDA</sequence>
<comment type="subcellular location">
    <subcellularLocation>
        <location evidence="1">Cell inner membrane</location>
    </subcellularLocation>
</comment>
<gene>
    <name evidence="7" type="ORF">OHAE_645</name>
</gene>